<dbReference type="KEGG" id="shx:MS3_00002266"/>
<feature type="region of interest" description="Disordered" evidence="2">
    <location>
        <begin position="517"/>
        <end position="536"/>
    </location>
</feature>
<reference evidence="4" key="2">
    <citation type="journal article" date="2019" name="Gigascience">
        <title>High-quality Schistosoma haematobium genome achieved by single-molecule and long-range sequencing.</title>
        <authorList>
            <person name="Stroehlein A.J."/>
            <person name="Korhonen P.K."/>
            <person name="Chong T.M."/>
            <person name="Lim Y.L."/>
            <person name="Chan K.G."/>
            <person name="Webster B."/>
            <person name="Rollinson D."/>
            <person name="Brindley P.J."/>
            <person name="Gasser R.B."/>
            <person name="Young N.D."/>
        </authorList>
    </citation>
    <scope>NUCLEOTIDE SEQUENCE</scope>
</reference>
<dbReference type="EMBL" id="AMPZ03000001">
    <property type="protein sequence ID" value="KAH9596657.1"/>
    <property type="molecule type" value="Genomic_DNA"/>
</dbReference>
<dbReference type="GO" id="GO:0010494">
    <property type="term" value="C:cytoplasmic stress granule"/>
    <property type="evidence" value="ECO:0007669"/>
    <property type="project" value="TreeGrafter"/>
</dbReference>
<dbReference type="SUPFAM" id="SSF54768">
    <property type="entry name" value="dsRNA-binding domain-like"/>
    <property type="match status" value="3"/>
</dbReference>
<keyword evidence="1" id="KW-0694">RNA-binding</keyword>
<dbReference type="Gene3D" id="3.30.160.20">
    <property type="match status" value="3"/>
</dbReference>
<dbReference type="GO" id="GO:0008298">
    <property type="term" value="P:intracellular mRNA localization"/>
    <property type="evidence" value="ECO:0007669"/>
    <property type="project" value="TreeGrafter"/>
</dbReference>
<dbReference type="GO" id="GO:0043025">
    <property type="term" value="C:neuronal cell body"/>
    <property type="evidence" value="ECO:0007669"/>
    <property type="project" value="TreeGrafter"/>
</dbReference>
<proteinExistence type="predicted"/>
<dbReference type="PANTHER" id="PTHR46054:SF3">
    <property type="entry name" value="MATERNAL EFFECT PROTEIN STAUFEN"/>
    <property type="match status" value="1"/>
</dbReference>
<reference evidence="4" key="3">
    <citation type="submission" date="2021-06" db="EMBL/GenBank/DDBJ databases">
        <title>Chromosome-level genome assembly for S. haematobium.</title>
        <authorList>
            <person name="Stroehlein A.J."/>
        </authorList>
    </citation>
    <scope>NUCLEOTIDE SEQUENCE</scope>
</reference>
<feature type="domain" description="DRBM" evidence="3">
    <location>
        <begin position="338"/>
        <end position="415"/>
    </location>
</feature>
<dbReference type="GeneID" id="24588357"/>
<dbReference type="CDD" id="cd19857">
    <property type="entry name" value="DSRM_STAU_rpt1"/>
    <property type="match status" value="1"/>
</dbReference>
<dbReference type="GO" id="GO:0003725">
    <property type="term" value="F:double-stranded RNA binding"/>
    <property type="evidence" value="ECO:0007669"/>
    <property type="project" value="TreeGrafter"/>
</dbReference>
<evidence type="ECO:0000259" key="3">
    <source>
        <dbReference type="PROSITE" id="PS50137"/>
    </source>
</evidence>
<dbReference type="CTD" id="24588357"/>
<reference evidence="4" key="4">
    <citation type="journal article" date="2022" name="PLoS Pathog.">
        <title>Chromosome-level genome of Schistosoma haematobium underpins genome-wide explorations of molecular variation.</title>
        <authorList>
            <person name="Stroehlein A.J."/>
            <person name="Korhonen P.K."/>
            <person name="Lee V.V."/>
            <person name="Ralph S.A."/>
            <person name="Mentink-Kane M."/>
            <person name="You H."/>
            <person name="McManus D.P."/>
            <person name="Tchuente L.T."/>
            <person name="Stothard J.R."/>
            <person name="Kaur P."/>
            <person name="Dudchenko O."/>
            <person name="Aiden E.L."/>
            <person name="Yang B."/>
            <person name="Yang H."/>
            <person name="Emery A.M."/>
            <person name="Webster B.L."/>
            <person name="Brindley P.J."/>
            <person name="Rollinson D."/>
            <person name="Chang B.C.H."/>
            <person name="Gasser R.B."/>
            <person name="Young N.D."/>
        </authorList>
    </citation>
    <scope>NUCLEOTIDE SEQUENCE</scope>
</reference>
<dbReference type="GO" id="GO:0032839">
    <property type="term" value="C:dendrite cytoplasm"/>
    <property type="evidence" value="ECO:0007669"/>
    <property type="project" value="GOC"/>
</dbReference>
<organism evidence="5">
    <name type="scientific">Schistosoma haematobium</name>
    <name type="common">Blood fluke</name>
    <dbReference type="NCBI Taxonomy" id="6185"/>
    <lineage>
        <taxon>Eukaryota</taxon>
        <taxon>Metazoa</taxon>
        <taxon>Spiralia</taxon>
        <taxon>Lophotrochozoa</taxon>
        <taxon>Platyhelminthes</taxon>
        <taxon>Trematoda</taxon>
        <taxon>Digenea</taxon>
        <taxon>Strigeidida</taxon>
        <taxon>Schistosomatoidea</taxon>
        <taxon>Schistosomatidae</taxon>
        <taxon>Schistosoma</taxon>
    </lineage>
</organism>
<dbReference type="Proteomes" id="UP000471633">
    <property type="component" value="Unassembled WGS sequence"/>
</dbReference>
<dbReference type="PANTHER" id="PTHR46054">
    <property type="entry name" value="MATERNAL EFFECT PROTEIN STAUFEN"/>
    <property type="match status" value="1"/>
</dbReference>
<evidence type="ECO:0000313" key="6">
    <source>
        <dbReference type="Proteomes" id="UP000471633"/>
    </source>
</evidence>
<feature type="compositionally biased region" description="Low complexity" evidence="2">
    <location>
        <begin position="525"/>
        <end position="536"/>
    </location>
</feature>
<dbReference type="CDD" id="cd00048">
    <property type="entry name" value="DSRM_SF"/>
    <property type="match status" value="1"/>
</dbReference>
<dbReference type="AlphaFoldDB" id="A0A095AEZ3"/>
<evidence type="ECO:0000256" key="2">
    <source>
        <dbReference type="SAM" id="MobiDB-lite"/>
    </source>
</evidence>
<dbReference type="InterPro" id="IPR051740">
    <property type="entry name" value="DRBM-containing_protein"/>
</dbReference>
<dbReference type="SMART" id="SM00358">
    <property type="entry name" value="DSRM"/>
    <property type="match status" value="4"/>
</dbReference>
<dbReference type="GO" id="GO:0035418">
    <property type="term" value="P:protein localization to synapse"/>
    <property type="evidence" value="ECO:0007669"/>
    <property type="project" value="TreeGrafter"/>
</dbReference>
<dbReference type="STRING" id="6185.A0A095AEZ3"/>
<dbReference type="RefSeq" id="XP_012792184.1">
    <property type="nucleotide sequence ID" value="XM_012936730.3"/>
</dbReference>
<dbReference type="GO" id="GO:0007281">
    <property type="term" value="P:germ cell development"/>
    <property type="evidence" value="ECO:0007669"/>
    <property type="project" value="TreeGrafter"/>
</dbReference>
<name>A0A095AEZ3_SCHHA</name>
<accession>A0A095AEZ3</accession>
<protein>
    <recommendedName>
        <fullName evidence="3">DRBM domain-containing protein</fullName>
    </recommendedName>
</protein>
<dbReference type="InterPro" id="IPR014720">
    <property type="entry name" value="dsRBD_dom"/>
</dbReference>
<evidence type="ECO:0000313" key="5">
    <source>
        <dbReference type="EMBL" id="KGB32421.1"/>
    </source>
</evidence>
<reference evidence="5" key="1">
    <citation type="journal article" date="2012" name="Nat. Genet.">
        <title>Whole-genome sequence of Schistosoma haematobium.</title>
        <authorList>
            <person name="Young N.D."/>
            <person name="Jex A.R."/>
            <person name="Li B."/>
            <person name="Liu S."/>
            <person name="Yang L."/>
            <person name="Xiong Z."/>
            <person name="Li Y."/>
            <person name="Cantacessi C."/>
            <person name="Hall R.S."/>
            <person name="Xu X."/>
            <person name="Chen F."/>
            <person name="Wu X."/>
            <person name="Zerlotini A."/>
            <person name="Oliveira G."/>
            <person name="Hofmann A."/>
            <person name="Zhang G."/>
            <person name="Fang X."/>
            <person name="Kang Y."/>
            <person name="Campbell B.E."/>
            <person name="Loukas A."/>
            <person name="Ranganathan S."/>
            <person name="Rollinson D."/>
            <person name="Rinaldi G."/>
            <person name="Brindley P.J."/>
            <person name="Yang H."/>
            <person name="Wang J."/>
            <person name="Wang J."/>
            <person name="Gasser R.B."/>
        </authorList>
    </citation>
    <scope>NUCLEOTIDE SEQUENCE [LARGE SCALE GENOMIC DNA]</scope>
</reference>
<sequence>MSFDSETFINISPVFILNKQAHLLKTDLSWTCEDSGPFHNKVFRVSVIVNHHNLKSSEIYYGVGSSVKEARRMAAESALQTCILFKYNASSSIGALRTGGPFTTPRNADPFIILINSDPTSLAPKVQLRQLLNLLGSKVRFVHSMGDANNSLRPIMYRATAEIVGRQYVGNSTTKSGAEQESCLSALMALRRSLLSYIKTQKLRKKEQHDQDNMYINRCIHPKSSVWRLRILAGLHFIQPLFKIQKLTNCEPNKFTCICLLDGWKYTENRSISAKKAQNTAAQSMLNNMNKIENKCSTVPFYDKQYDVTSKYVHKQNHKPCKIKLQFNQHRASDESIHPVCRLECYSIVNNLDKVKYTLLNDQLPSGEHASLAPGRPPFIYQIEFSNMCIQGPEANNKRLAKRLAAELLLTKLGLSSEKSSNVKSVLRSKVIESLDSNIHAIKSVSENLSCGLVPETVSNVHKSLSPVEKSDDQSQDTISNEEHHVNFSCTSDILIFDEELVDPVLLSKRTSRPLKRKDIQSRTISSGSIPRSHSSINLSVNETNNLLQNYSPTSTDIPLINSVSERNRNNLDVFSKTIGYWIDSKKSKPNQKSYARSHSEVDFTEGSHWYRKFDGIYDNTSLDIITDCTLSKTNIRLQLLARVAEYCLQEHGPNNSIHKMNEYHTSQVTSLTDQLVFLCRRLLVPCHFIEYPPKLNIVCKSEKEFNTKYYYEYTVILFVGINPMKENSIINNSINSNGYITVKATDLTRNSARHKAAQSVIKRLTKLI</sequence>
<dbReference type="EMBL" id="KL250502">
    <property type="protein sequence ID" value="KGB32421.1"/>
    <property type="molecule type" value="Genomic_DNA"/>
</dbReference>
<dbReference type="OrthoDB" id="10037267at2759"/>
<dbReference type="GO" id="GO:0098964">
    <property type="term" value="P:anterograde dendritic transport of messenger ribonucleoprotein complex"/>
    <property type="evidence" value="ECO:0007669"/>
    <property type="project" value="TreeGrafter"/>
</dbReference>
<feature type="domain" description="DRBM" evidence="3">
    <location>
        <begin position="12"/>
        <end position="84"/>
    </location>
</feature>
<dbReference type="Pfam" id="PF00035">
    <property type="entry name" value="dsrm"/>
    <property type="match status" value="1"/>
</dbReference>
<gene>
    <name evidence="4" type="ORF">MS3_00002266</name>
    <name evidence="5" type="ORF">MS3_00541</name>
</gene>
<evidence type="ECO:0000313" key="4">
    <source>
        <dbReference type="EMBL" id="KAH9596657.1"/>
    </source>
</evidence>
<evidence type="ECO:0000256" key="1">
    <source>
        <dbReference type="PROSITE-ProRule" id="PRU00266"/>
    </source>
</evidence>
<dbReference type="PROSITE" id="PS50137">
    <property type="entry name" value="DS_RBD"/>
    <property type="match status" value="2"/>
</dbReference>
<keyword evidence="6" id="KW-1185">Reference proteome</keyword>
<dbReference type="GO" id="GO:0005886">
    <property type="term" value="C:plasma membrane"/>
    <property type="evidence" value="ECO:0007669"/>
    <property type="project" value="TreeGrafter"/>
</dbReference>
<dbReference type="GO" id="GO:0003729">
    <property type="term" value="F:mRNA binding"/>
    <property type="evidence" value="ECO:0007669"/>
    <property type="project" value="TreeGrafter"/>
</dbReference>